<evidence type="ECO:0000313" key="3">
    <source>
        <dbReference type="Proteomes" id="UP000887013"/>
    </source>
</evidence>
<reference evidence="2" key="1">
    <citation type="submission" date="2020-08" db="EMBL/GenBank/DDBJ databases">
        <title>Multicomponent nature underlies the extraordinary mechanical properties of spider dragline silk.</title>
        <authorList>
            <person name="Kono N."/>
            <person name="Nakamura H."/>
            <person name="Mori M."/>
            <person name="Yoshida Y."/>
            <person name="Ohtoshi R."/>
            <person name="Malay A.D."/>
            <person name="Moran D.A.P."/>
            <person name="Tomita M."/>
            <person name="Numata K."/>
            <person name="Arakawa K."/>
        </authorList>
    </citation>
    <scope>NUCLEOTIDE SEQUENCE</scope>
</reference>
<feature type="region of interest" description="Disordered" evidence="1">
    <location>
        <begin position="528"/>
        <end position="549"/>
    </location>
</feature>
<gene>
    <name evidence="2" type="primary">NCL1_57254</name>
    <name evidence="2" type="ORF">NPIL_411201</name>
</gene>
<feature type="region of interest" description="Disordered" evidence="1">
    <location>
        <begin position="463"/>
        <end position="486"/>
    </location>
</feature>
<evidence type="ECO:0000313" key="2">
    <source>
        <dbReference type="EMBL" id="GFS49400.1"/>
    </source>
</evidence>
<evidence type="ECO:0000256" key="1">
    <source>
        <dbReference type="SAM" id="MobiDB-lite"/>
    </source>
</evidence>
<dbReference type="AlphaFoldDB" id="A0A8X6MEM4"/>
<evidence type="ECO:0008006" key="4">
    <source>
        <dbReference type="Google" id="ProtNLM"/>
    </source>
</evidence>
<accession>A0A8X6MEM4</accession>
<feature type="compositionally biased region" description="Polar residues" evidence="1">
    <location>
        <begin position="644"/>
        <end position="654"/>
    </location>
</feature>
<feature type="compositionally biased region" description="Basic and acidic residues" evidence="1">
    <location>
        <begin position="579"/>
        <end position="592"/>
    </location>
</feature>
<dbReference type="OrthoDB" id="6077994at2759"/>
<keyword evidence="3" id="KW-1185">Reference proteome</keyword>
<feature type="region of interest" description="Disordered" evidence="1">
    <location>
        <begin position="606"/>
        <end position="627"/>
    </location>
</feature>
<dbReference type="SUPFAM" id="SSF50729">
    <property type="entry name" value="PH domain-like"/>
    <property type="match status" value="1"/>
</dbReference>
<feature type="compositionally biased region" description="Basic residues" evidence="1">
    <location>
        <begin position="608"/>
        <end position="618"/>
    </location>
</feature>
<dbReference type="Proteomes" id="UP000887013">
    <property type="component" value="Unassembled WGS sequence"/>
</dbReference>
<protein>
    <recommendedName>
        <fullName evidence="4">PH domain-containing protein</fullName>
    </recommendedName>
</protein>
<feature type="region of interest" description="Disordered" evidence="1">
    <location>
        <begin position="573"/>
        <end position="592"/>
    </location>
</feature>
<name>A0A8X6MEM4_NEPPI</name>
<sequence length="664" mass="74353">MNLNWNTCDVRLLITSLSDPLFLADNCLSFRGRSASISEESPFAMEDSRYRLLREGPLDIKPPPDSPERILHKAWRRLWIRAIIFSPQNRGEPHLILQLARKAKDDEPLKQVKASRDGLRLFRCSSGSRALRCWAITSGSSLLLYLAADSEKETQDWMYTLREGLWPTVHSSKEDRHEISLIDDEKSFASGLLGVYGHLVKTSEGVLRIIHPHWQGTQMRWRLQDIVEVKLIRKVDDAEGGHSGVFTLTVRSTNGEIRVLQFYSNTAIITVDWIKSLLSGENKDEIEPNKHSVASLPTKTETTMEATASYATVKKTGANTHLQDDVKAEEITDLYGKVNRTSETQLSKIPHSYLNASTNCVTLKRAENSDDKGKAGSGDDSDDSSTDMYDHVYEDLDFVKDSRTYTLYEEIDDESEYVPPEPPILPARLSQNLNCQKVPGSEDSIQDLNGVLEQKQESKVVTSDMSLKKSLHNEVPSKSASQNVDASASADVRLQKLCESVSEALKLAEEPTVTVIPPKRPSLLRKVVGKSKSHQVSPIVSRGKTSARSTTLKRTVSEPDLVDAILDSRALPLQSLDSSQDKKERKEEEMTPVRHVPLEEMLKDLKPANRKSHQQHRRGVSEGGKMTFVTGKPVTFLQIETEKVSSSSPAQLPDQTEAEYIHMS</sequence>
<feature type="region of interest" description="Disordered" evidence="1">
    <location>
        <begin position="640"/>
        <end position="664"/>
    </location>
</feature>
<dbReference type="EMBL" id="BMAW01045360">
    <property type="protein sequence ID" value="GFS49400.1"/>
    <property type="molecule type" value="Genomic_DNA"/>
</dbReference>
<feature type="region of interest" description="Disordered" evidence="1">
    <location>
        <begin position="365"/>
        <end position="388"/>
    </location>
</feature>
<proteinExistence type="predicted"/>
<organism evidence="2 3">
    <name type="scientific">Nephila pilipes</name>
    <name type="common">Giant wood spider</name>
    <name type="synonym">Nephila maculata</name>
    <dbReference type="NCBI Taxonomy" id="299642"/>
    <lineage>
        <taxon>Eukaryota</taxon>
        <taxon>Metazoa</taxon>
        <taxon>Ecdysozoa</taxon>
        <taxon>Arthropoda</taxon>
        <taxon>Chelicerata</taxon>
        <taxon>Arachnida</taxon>
        <taxon>Araneae</taxon>
        <taxon>Araneomorphae</taxon>
        <taxon>Entelegynae</taxon>
        <taxon>Araneoidea</taxon>
        <taxon>Nephilidae</taxon>
        <taxon>Nephila</taxon>
    </lineage>
</organism>
<comment type="caution">
    <text evidence="2">The sequence shown here is derived from an EMBL/GenBank/DDBJ whole genome shotgun (WGS) entry which is preliminary data.</text>
</comment>
<feature type="compositionally biased region" description="Polar residues" evidence="1">
    <location>
        <begin position="534"/>
        <end position="549"/>
    </location>
</feature>
<feature type="compositionally biased region" description="Basic and acidic residues" evidence="1">
    <location>
        <begin position="365"/>
        <end position="374"/>
    </location>
</feature>
<feature type="compositionally biased region" description="Polar residues" evidence="1">
    <location>
        <begin position="476"/>
        <end position="486"/>
    </location>
</feature>